<organism evidence="8 9">
    <name type="scientific">Tritrichomonas musculus</name>
    <dbReference type="NCBI Taxonomy" id="1915356"/>
    <lineage>
        <taxon>Eukaryota</taxon>
        <taxon>Metamonada</taxon>
        <taxon>Parabasalia</taxon>
        <taxon>Tritrichomonadida</taxon>
        <taxon>Tritrichomonadidae</taxon>
        <taxon>Tritrichomonas</taxon>
    </lineage>
</organism>
<feature type="transmembrane region" description="Helical" evidence="6">
    <location>
        <begin position="68"/>
        <end position="86"/>
    </location>
</feature>
<comment type="caution">
    <text evidence="8">The sequence shown here is derived from an EMBL/GenBank/DDBJ whole genome shotgun (WGS) entry which is preliminary data.</text>
</comment>
<feature type="coiled-coil region" evidence="5">
    <location>
        <begin position="291"/>
        <end position="354"/>
    </location>
</feature>
<evidence type="ECO:0000256" key="3">
    <source>
        <dbReference type="ARBA" id="ARBA00022989"/>
    </source>
</evidence>
<keyword evidence="2 6" id="KW-0812">Transmembrane</keyword>
<evidence type="ECO:0000256" key="4">
    <source>
        <dbReference type="ARBA" id="ARBA00023136"/>
    </source>
</evidence>
<evidence type="ECO:0000256" key="6">
    <source>
        <dbReference type="SAM" id="Phobius"/>
    </source>
</evidence>
<keyword evidence="5" id="KW-0175">Coiled coil</keyword>
<evidence type="ECO:0000256" key="2">
    <source>
        <dbReference type="ARBA" id="ARBA00022692"/>
    </source>
</evidence>
<feature type="transmembrane region" description="Helical" evidence="6">
    <location>
        <begin position="190"/>
        <end position="211"/>
    </location>
</feature>
<proteinExistence type="predicted"/>
<reference evidence="8 9" key="1">
    <citation type="submission" date="2024-04" db="EMBL/GenBank/DDBJ databases">
        <title>Tritrichomonas musculus Genome.</title>
        <authorList>
            <person name="Alves-Ferreira E."/>
            <person name="Grigg M."/>
            <person name="Lorenzi H."/>
            <person name="Galac M."/>
        </authorList>
    </citation>
    <scope>NUCLEOTIDE SEQUENCE [LARGE SCALE GENOMIC DNA]</scope>
    <source>
        <strain evidence="8 9">EAF2021</strain>
    </source>
</reference>
<dbReference type="InterPro" id="IPR028744">
    <property type="entry name" value="CatSper4"/>
</dbReference>
<evidence type="ECO:0000256" key="5">
    <source>
        <dbReference type="SAM" id="Coils"/>
    </source>
</evidence>
<keyword evidence="3 6" id="KW-1133">Transmembrane helix</keyword>
<dbReference type="Gene3D" id="1.10.287.70">
    <property type="match status" value="1"/>
</dbReference>
<feature type="transmembrane region" description="Helical" evidence="6">
    <location>
        <begin position="260"/>
        <end position="283"/>
    </location>
</feature>
<evidence type="ECO:0000313" key="8">
    <source>
        <dbReference type="EMBL" id="KAK8878070.1"/>
    </source>
</evidence>
<protein>
    <recommendedName>
        <fullName evidence="7">Ion transport domain-containing protein</fullName>
    </recommendedName>
</protein>
<feature type="transmembrane region" description="Helical" evidence="6">
    <location>
        <begin position="127"/>
        <end position="148"/>
    </location>
</feature>
<evidence type="ECO:0000259" key="7">
    <source>
        <dbReference type="Pfam" id="PF00520"/>
    </source>
</evidence>
<dbReference type="PANTHER" id="PTHR47077">
    <property type="entry name" value="ION_TRANS DOMAIN-CONTAINING PROTEIN"/>
    <property type="match status" value="1"/>
</dbReference>
<gene>
    <name evidence="8" type="ORF">M9Y10_004833</name>
</gene>
<sequence>MKDEAPFNDISPILKYQDIKKHSLVTIDNLINLHTQLLELANKVIPKKKPFWERVKDSYVDPFLSSKLSTIIFFSGYAMNIGILFAETNEEFYDKHFCMIIFFEIISYFIILLITTCRFIIHGSHYWKYFWNYICIGCLIVTPLYYLFLLKFSDHEDLILTFKILRLALIFRIINLYHPTRILFHSIIKSLLNISLISYLILLFIIISAFIANSLFKEISKDFFGSIQKSMYTIFIILSQSGWLQSYRKVTNEYPNISKLFYICIGFFGSFVLMNSFTGISLISMNKAKRIQEKDNDAKRLEKSNKLERTKTLNKLLARKKSLERIEKFGNIDLNDLKRAHNEMEIKLKRLSSLYVSLDTLTEEVFKVSHDEYERVEKAASLVSDSGFF</sequence>
<name>A0ABR2JK09_9EUKA</name>
<feature type="transmembrane region" description="Helical" evidence="6">
    <location>
        <begin position="160"/>
        <end position="178"/>
    </location>
</feature>
<keyword evidence="9" id="KW-1185">Reference proteome</keyword>
<feature type="domain" description="Ion transport" evidence="7">
    <location>
        <begin position="74"/>
        <end position="289"/>
    </location>
</feature>
<dbReference type="EMBL" id="JAPFFF010000011">
    <property type="protein sequence ID" value="KAK8878070.1"/>
    <property type="molecule type" value="Genomic_DNA"/>
</dbReference>
<keyword evidence="4 6" id="KW-0472">Membrane</keyword>
<accession>A0ABR2JK09</accession>
<dbReference type="SUPFAM" id="SSF81324">
    <property type="entry name" value="Voltage-gated potassium channels"/>
    <property type="match status" value="1"/>
</dbReference>
<evidence type="ECO:0000313" key="9">
    <source>
        <dbReference type="Proteomes" id="UP001470230"/>
    </source>
</evidence>
<dbReference type="InterPro" id="IPR005821">
    <property type="entry name" value="Ion_trans_dom"/>
</dbReference>
<dbReference type="Pfam" id="PF00520">
    <property type="entry name" value="Ion_trans"/>
    <property type="match status" value="1"/>
</dbReference>
<dbReference type="Proteomes" id="UP001470230">
    <property type="component" value="Unassembled WGS sequence"/>
</dbReference>
<comment type="subcellular location">
    <subcellularLocation>
        <location evidence="1">Membrane</location>
        <topology evidence="1">Multi-pass membrane protein</topology>
    </subcellularLocation>
</comment>
<evidence type="ECO:0000256" key="1">
    <source>
        <dbReference type="ARBA" id="ARBA00004141"/>
    </source>
</evidence>
<feature type="transmembrane region" description="Helical" evidence="6">
    <location>
        <begin position="98"/>
        <end position="121"/>
    </location>
</feature>
<dbReference type="PANTHER" id="PTHR47077:SF1">
    <property type="entry name" value="CATION CHANNEL SPERM-ASSOCIATED PROTEIN 4"/>
    <property type="match status" value="1"/>
</dbReference>